<gene>
    <name evidence="1" type="ORF">IscW_ISCW014808</name>
</gene>
<proteinExistence type="predicted"/>
<dbReference type="PaxDb" id="6945-B7QLG6"/>
<dbReference type="EMBL" id="DS965180">
    <property type="protein sequence ID" value="EEC19688.1"/>
    <property type="molecule type" value="Genomic_DNA"/>
</dbReference>
<evidence type="ECO:0000313" key="2">
    <source>
        <dbReference type="EnsemblMetazoa" id="ISCW014808-PA"/>
    </source>
</evidence>
<keyword evidence="3" id="KW-1185">Reference proteome</keyword>
<dbReference type="VEuPathDB" id="VectorBase:ISCW014808"/>
<sequence>MTAGQMHCSLFIADCVVQADYFFVALLCEHFSLPSKTTGLFSVLEECGVTLPVVRNTARGKEETNVYSGAVLVVYFKRLPSVEQIFLEQIFKRGQEPVGLLAANYNE</sequence>
<accession>B7QLG6</accession>
<dbReference type="EnsemblMetazoa" id="ISCW014808-RA">
    <property type="protein sequence ID" value="ISCW014808-PA"/>
    <property type="gene ID" value="ISCW014808"/>
</dbReference>
<dbReference type="AlphaFoldDB" id="B7QLG6"/>
<dbReference type="Proteomes" id="UP000001555">
    <property type="component" value="Unassembled WGS sequence"/>
</dbReference>
<dbReference type="InParanoid" id="B7QLG6"/>
<evidence type="ECO:0000313" key="3">
    <source>
        <dbReference type="Proteomes" id="UP000001555"/>
    </source>
</evidence>
<reference evidence="2" key="2">
    <citation type="submission" date="2020-05" db="UniProtKB">
        <authorList>
            <consortium name="EnsemblMetazoa"/>
        </authorList>
    </citation>
    <scope>IDENTIFICATION</scope>
    <source>
        <strain evidence="2">wikel</strain>
    </source>
</reference>
<organism>
    <name type="scientific">Ixodes scapularis</name>
    <name type="common">Black-legged tick</name>
    <name type="synonym">Deer tick</name>
    <dbReference type="NCBI Taxonomy" id="6945"/>
    <lineage>
        <taxon>Eukaryota</taxon>
        <taxon>Metazoa</taxon>
        <taxon>Ecdysozoa</taxon>
        <taxon>Arthropoda</taxon>
        <taxon>Chelicerata</taxon>
        <taxon>Arachnida</taxon>
        <taxon>Acari</taxon>
        <taxon>Parasitiformes</taxon>
        <taxon>Ixodida</taxon>
        <taxon>Ixodoidea</taxon>
        <taxon>Ixodidae</taxon>
        <taxon>Ixodinae</taxon>
        <taxon>Ixodes</taxon>
    </lineage>
</organism>
<name>B7QLG6_IXOSC</name>
<evidence type="ECO:0000313" key="1">
    <source>
        <dbReference type="EMBL" id="EEC19688.1"/>
    </source>
</evidence>
<dbReference type="EMBL" id="ABJB010661508">
    <property type="status" value="NOT_ANNOTATED_CDS"/>
    <property type="molecule type" value="Genomic_DNA"/>
</dbReference>
<dbReference type="HOGENOM" id="CLU_2212849_0_0_1"/>
<reference evidence="1 3" key="1">
    <citation type="submission" date="2008-03" db="EMBL/GenBank/DDBJ databases">
        <title>Annotation of Ixodes scapularis.</title>
        <authorList>
            <consortium name="Ixodes scapularis Genome Project Consortium"/>
            <person name="Caler E."/>
            <person name="Hannick L.I."/>
            <person name="Bidwell S."/>
            <person name="Joardar V."/>
            <person name="Thiagarajan M."/>
            <person name="Amedeo P."/>
            <person name="Galinsky K.J."/>
            <person name="Schobel S."/>
            <person name="Inman J."/>
            <person name="Hostetler J."/>
            <person name="Miller J."/>
            <person name="Hammond M."/>
            <person name="Megy K."/>
            <person name="Lawson D."/>
            <person name="Kodira C."/>
            <person name="Sutton G."/>
            <person name="Meyer J."/>
            <person name="Hill C.A."/>
            <person name="Birren B."/>
            <person name="Nene V."/>
            <person name="Collins F."/>
            <person name="Alarcon-Chaidez F."/>
            <person name="Wikel S."/>
            <person name="Strausberg R."/>
        </authorList>
    </citation>
    <scope>NUCLEOTIDE SEQUENCE [LARGE SCALE GENOMIC DNA]</scope>
    <source>
        <strain evidence="3">Wikel</strain>
        <strain evidence="1">Wikel colony</strain>
    </source>
</reference>
<dbReference type="VEuPathDB" id="VectorBase:ISCI014808"/>
<protein>
    <submittedName>
        <fullName evidence="1 2">Uncharacterized protein</fullName>
    </submittedName>
</protein>